<dbReference type="EMBL" id="BRLB01000031">
    <property type="protein sequence ID" value="GKX32315.1"/>
    <property type="molecule type" value="Genomic_DNA"/>
</dbReference>
<evidence type="ECO:0000313" key="1">
    <source>
        <dbReference type="EMBL" id="GKX32315.1"/>
    </source>
</evidence>
<evidence type="ECO:0000313" key="2">
    <source>
        <dbReference type="Proteomes" id="UP001144256"/>
    </source>
</evidence>
<dbReference type="AlphaFoldDB" id="A0A9W5YGZ2"/>
<name>A0A9W5YGZ2_9FIRM</name>
<gene>
    <name evidence="1" type="ORF">SH1V18_47950</name>
</gene>
<proteinExistence type="predicted"/>
<dbReference type="Proteomes" id="UP001144256">
    <property type="component" value="Unassembled WGS sequence"/>
</dbReference>
<sequence>MSNYKKRIGSCKLNRDIIDNKINKVTSIDIDILLLLAKYQDAFGRVRYIYYKEIIKELKIHKTSYFRALKHLSKNGIIDCDFTKREKYKDLRFINNDYSDDMNDRIKNYFNVNHYLLYTEEFRKLRKNAKVGLIRILANMNRHKGFMNIGNTKLKQYFNTDNIYLIKTYIEDIKKLITIKNNGRGKALTLFYKEISQGSIREIFLKHIFAMKMKMNNIVHNIIDIKALIKIFNIFITRESIPSIDFLINEINNLIIKYQDKGIQPKLFNNILNARFGY</sequence>
<organism evidence="1 2">
    <name type="scientific">Vallitalea longa</name>
    <dbReference type="NCBI Taxonomy" id="2936439"/>
    <lineage>
        <taxon>Bacteria</taxon>
        <taxon>Bacillati</taxon>
        <taxon>Bacillota</taxon>
        <taxon>Clostridia</taxon>
        <taxon>Lachnospirales</taxon>
        <taxon>Vallitaleaceae</taxon>
        <taxon>Vallitalea</taxon>
    </lineage>
</organism>
<protein>
    <submittedName>
        <fullName evidence="1">Uncharacterized protein</fullName>
    </submittedName>
</protein>
<comment type="caution">
    <text evidence="1">The sequence shown here is derived from an EMBL/GenBank/DDBJ whole genome shotgun (WGS) entry which is preliminary data.</text>
</comment>
<reference evidence="1" key="1">
    <citation type="submission" date="2022-06" db="EMBL/GenBank/DDBJ databases">
        <title>Vallitalea longa sp. nov., an anaerobic bacterium isolated from marine sediment.</title>
        <authorList>
            <person name="Hirano S."/>
            <person name="Terahara T."/>
            <person name="Mori K."/>
            <person name="Hamada M."/>
            <person name="Matsumoto R."/>
            <person name="Kobayashi T."/>
        </authorList>
    </citation>
    <scope>NUCLEOTIDE SEQUENCE</scope>
    <source>
        <strain evidence="1">SH18-1</strain>
    </source>
</reference>
<accession>A0A9W5YGZ2</accession>
<keyword evidence="2" id="KW-1185">Reference proteome</keyword>
<dbReference type="RefSeq" id="WP_281819800.1">
    <property type="nucleotide sequence ID" value="NZ_BRLB01000031.1"/>
</dbReference>